<feature type="region of interest" description="Disordered" evidence="6">
    <location>
        <begin position="24"/>
        <end position="65"/>
    </location>
</feature>
<evidence type="ECO:0000259" key="7">
    <source>
        <dbReference type="PROSITE" id="PS51032"/>
    </source>
</evidence>
<dbReference type="EMBL" id="BSYO01000035">
    <property type="protein sequence ID" value="GMH28849.1"/>
    <property type="molecule type" value="Genomic_DNA"/>
</dbReference>
<protein>
    <recommendedName>
        <fullName evidence="7">AP2/ERF domain-containing protein</fullName>
    </recommendedName>
</protein>
<feature type="domain" description="AP2/ERF" evidence="7">
    <location>
        <begin position="130"/>
        <end position="187"/>
    </location>
</feature>
<dbReference type="GO" id="GO:0003700">
    <property type="term" value="F:DNA-binding transcription factor activity"/>
    <property type="evidence" value="ECO:0007669"/>
    <property type="project" value="InterPro"/>
</dbReference>
<feature type="region of interest" description="Disordered" evidence="6">
    <location>
        <begin position="92"/>
        <end position="125"/>
    </location>
</feature>
<keyword evidence="3" id="KW-0238">DNA-binding</keyword>
<dbReference type="AlphaFoldDB" id="A0AAD3TGU2"/>
<proteinExistence type="predicted"/>
<evidence type="ECO:0000256" key="5">
    <source>
        <dbReference type="ARBA" id="ARBA00023242"/>
    </source>
</evidence>
<name>A0AAD3TGU2_NEPGR</name>
<evidence type="ECO:0000256" key="2">
    <source>
        <dbReference type="ARBA" id="ARBA00023015"/>
    </source>
</evidence>
<evidence type="ECO:0000256" key="1">
    <source>
        <dbReference type="ARBA" id="ARBA00004123"/>
    </source>
</evidence>
<dbReference type="GO" id="GO:0005634">
    <property type="term" value="C:nucleus"/>
    <property type="evidence" value="ECO:0007669"/>
    <property type="project" value="UniProtKB-SubCell"/>
</dbReference>
<feature type="region of interest" description="Disordered" evidence="6">
    <location>
        <begin position="223"/>
        <end position="244"/>
    </location>
</feature>
<keyword evidence="2" id="KW-0805">Transcription regulation</keyword>
<comment type="subcellular location">
    <subcellularLocation>
        <location evidence="1">Nucleus</location>
    </subcellularLocation>
</comment>
<keyword evidence="5" id="KW-0539">Nucleus</keyword>
<dbReference type="CDD" id="cd00018">
    <property type="entry name" value="AP2"/>
    <property type="match status" value="1"/>
</dbReference>
<dbReference type="InterPro" id="IPR036955">
    <property type="entry name" value="AP2/ERF_dom_sf"/>
</dbReference>
<dbReference type="Gene3D" id="3.30.730.10">
    <property type="entry name" value="AP2/ERF domain"/>
    <property type="match status" value="1"/>
</dbReference>
<evidence type="ECO:0000256" key="4">
    <source>
        <dbReference type="ARBA" id="ARBA00023163"/>
    </source>
</evidence>
<comment type="caution">
    <text evidence="8">The sequence shown here is derived from an EMBL/GenBank/DDBJ whole genome shotgun (WGS) entry which is preliminary data.</text>
</comment>
<dbReference type="SUPFAM" id="SSF54171">
    <property type="entry name" value="DNA-binding domain"/>
    <property type="match status" value="1"/>
</dbReference>
<evidence type="ECO:0000313" key="8">
    <source>
        <dbReference type="EMBL" id="GMH28849.1"/>
    </source>
</evidence>
<gene>
    <name evidence="8" type="ORF">Nepgr_030692</name>
</gene>
<dbReference type="PANTHER" id="PTHR31194:SF140">
    <property type="entry name" value="ETHYLENE-RESPONSIVE TRANSCRIPTION FACTOR CRF2"/>
    <property type="match status" value="1"/>
</dbReference>
<dbReference type="PROSITE" id="PS51032">
    <property type="entry name" value="AP2_ERF"/>
    <property type="match status" value="1"/>
</dbReference>
<dbReference type="SMART" id="SM00380">
    <property type="entry name" value="AP2"/>
    <property type="match status" value="1"/>
</dbReference>
<keyword evidence="9" id="KW-1185">Reference proteome</keyword>
<dbReference type="InterPro" id="IPR001471">
    <property type="entry name" value="AP2/ERF_dom"/>
</dbReference>
<evidence type="ECO:0000313" key="9">
    <source>
        <dbReference type="Proteomes" id="UP001279734"/>
    </source>
</evidence>
<sequence>MERDSEKMVERGVLFRIKYTEHRNQTTFLKPAPENRRKTSKKNSGGDRKVIRISVTDENATDSSSDDESWLFRRRRIKRFINEVNIRPRESSGKTVVLGRPSTRWKRKRNNAEASRPEISSSPESRIGRKFRGVRQRPWGKWSPEIRDPYRRIRLCLGTYDSPEEAAVLYDVAAIQLRGPAALTNIVSPPRKNPSASSGDNSWDEPHTALRSPTSVLRYQCATKEETKSKSPRSDPRPGPAKEEVEELKHKTEKLAPENMAEYSSFDSLFPCNFFDFDSYTEQPAPDLFDSSGLGCSIFSEDCKHMFRIPGDNLGFGFSSWPNVDHFQDIWDVFGSDPLLDI</sequence>
<feature type="region of interest" description="Disordered" evidence="6">
    <location>
        <begin position="185"/>
        <end position="209"/>
    </location>
</feature>
<dbReference type="Pfam" id="PF00847">
    <property type="entry name" value="AP2"/>
    <property type="match status" value="1"/>
</dbReference>
<dbReference type="PANTHER" id="PTHR31194">
    <property type="entry name" value="SHN SHINE , DNA BINDING / TRANSCRIPTION FACTOR"/>
    <property type="match status" value="1"/>
</dbReference>
<dbReference type="Proteomes" id="UP001279734">
    <property type="component" value="Unassembled WGS sequence"/>
</dbReference>
<dbReference type="InterPro" id="IPR050913">
    <property type="entry name" value="AP2/ERF_ERF"/>
</dbReference>
<dbReference type="InterPro" id="IPR016177">
    <property type="entry name" value="DNA-bd_dom_sf"/>
</dbReference>
<evidence type="ECO:0000256" key="3">
    <source>
        <dbReference type="ARBA" id="ARBA00023125"/>
    </source>
</evidence>
<reference evidence="8" key="1">
    <citation type="submission" date="2023-05" db="EMBL/GenBank/DDBJ databases">
        <title>Nepenthes gracilis genome sequencing.</title>
        <authorList>
            <person name="Fukushima K."/>
        </authorList>
    </citation>
    <scope>NUCLEOTIDE SEQUENCE</scope>
    <source>
        <strain evidence="8">SING2019-196</strain>
    </source>
</reference>
<accession>A0AAD3TGU2</accession>
<evidence type="ECO:0000256" key="6">
    <source>
        <dbReference type="SAM" id="MobiDB-lite"/>
    </source>
</evidence>
<organism evidence="8 9">
    <name type="scientific">Nepenthes gracilis</name>
    <name type="common">Slender pitcher plant</name>
    <dbReference type="NCBI Taxonomy" id="150966"/>
    <lineage>
        <taxon>Eukaryota</taxon>
        <taxon>Viridiplantae</taxon>
        <taxon>Streptophyta</taxon>
        <taxon>Embryophyta</taxon>
        <taxon>Tracheophyta</taxon>
        <taxon>Spermatophyta</taxon>
        <taxon>Magnoliopsida</taxon>
        <taxon>eudicotyledons</taxon>
        <taxon>Gunneridae</taxon>
        <taxon>Pentapetalae</taxon>
        <taxon>Caryophyllales</taxon>
        <taxon>Nepenthaceae</taxon>
        <taxon>Nepenthes</taxon>
    </lineage>
</organism>
<dbReference type="PRINTS" id="PR00367">
    <property type="entry name" value="ETHRSPELEMNT"/>
</dbReference>
<keyword evidence="4" id="KW-0804">Transcription</keyword>
<dbReference type="GO" id="GO:0003677">
    <property type="term" value="F:DNA binding"/>
    <property type="evidence" value="ECO:0007669"/>
    <property type="project" value="UniProtKB-KW"/>
</dbReference>